<comment type="caution">
    <text evidence="2">The sequence shown here is derived from an EMBL/GenBank/DDBJ whole genome shotgun (WGS) entry which is preliminary data.</text>
</comment>
<protein>
    <submittedName>
        <fullName evidence="2">Uncharacterized protein</fullName>
    </submittedName>
</protein>
<keyword evidence="3" id="KW-1185">Reference proteome</keyword>
<gene>
    <name evidence="2" type="ORF">FEM54_08495</name>
</gene>
<accession>A0ABY2U7L8</accession>
<reference evidence="2 3" key="1">
    <citation type="submission" date="2019-05" db="EMBL/GenBank/DDBJ databases">
        <title>Pseudomonas edaphica sp. nov., isolated from rhizospheric soil of Cistus ladanifer L. in Spain.</title>
        <authorList>
            <person name="Peix A."/>
        </authorList>
    </citation>
    <scope>NUCLEOTIDE SEQUENCE [LARGE SCALE GENOMIC DNA]</scope>
    <source>
        <strain evidence="2 3">RD25</strain>
    </source>
</reference>
<name>A0ABY2U7L8_9PSED</name>
<feature type="compositionally biased region" description="Basic and acidic residues" evidence="1">
    <location>
        <begin position="52"/>
        <end position="67"/>
    </location>
</feature>
<proteinExistence type="predicted"/>
<sequence>MKRICRALNPRFKPFSCWCISRPYYFYEEKIVPTLRVGTHPVTLRVTTLKADAERPGQHSHAERGNDRMSVTHVSTDR</sequence>
<dbReference type="Proteomes" id="UP000304941">
    <property type="component" value="Unassembled WGS sequence"/>
</dbReference>
<feature type="region of interest" description="Disordered" evidence="1">
    <location>
        <begin position="52"/>
        <end position="78"/>
    </location>
</feature>
<evidence type="ECO:0000313" key="2">
    <source>
        <dbReference type="EMBL" id="TLG92447.1"/>
    </source>
</evidence>
<dbReference type="EMBL" id="VBVZ01000090">
    <property type="protein sequence ID" value="TLG92447.1"/>
    <property type="molecule type" value="Genomic_DNA"/>
</dbReference>
<organism evidence="2 3">
    <name type="scientific">Pseudomonas edaphica</name>
    <dbReference type="NCBI Taxonomy" id="2006980"/>
    <lineage>
        <taxon>Bacteria</taxon>
        <taxon>Pseudomonadati</taxon>
        <taxon>Pseudomonadota</taxon>
        <taxon>Gammaproteobacteria</taxon>
        <taxon>Pseudomonadales</taxon>
        <taxon>Pseudomonadaceae</taxon>
        <taxon>Pseudomonas</taxon>
    </lineage>
</organism>
<evidence type="ECO:0000313" key="3">
    <source>
        <dbReference type="Proteomes" id="UP000304941"/>
    </source>
</evidence>
<evidence type="ECO:0000256" key="1">
    <source>
        <dbReference type="SAM" id="MobiDB-lite"/>
    </source>
</evidence>